<sequence>MDSVSNILGIDKVNMDGKLIVIEERHNSNANFLLSAIVSNALKKNYEICFVLFHNTFNHYHNMGMKFGYNLSLQKEKGKVVVIEPMKIIASDIERIHKQPTNDILKDVFVIIKNECQKIMQDNKPVIIIIDDVSHFSNLKCDLRESVYYLRYLRSLVERYNMSHICIVTHTYKDDLKDCTSNIIAHGLQQMAHLFVKTEPLESGYSSDASGNITVNWRTSAVTTKYKWPEAARYIYKLANRQVQIYAPGASVL</sequence>
<dbReference type="PANTHER" id="PTHR16184">
    <property type="entry name" value="ELONGATOR COMPLEX PROTEIN 6"/>
    <property type="match status" value="1"/>
</dbReference>
<organism evidence="4 5">
    <name type="scientific">Xylocopa violacea</name>
    <name type="common">Violet carpenter bee</name>
    <name type="synonym">Apis violacea</name>
    <dbReference type="NCBI Taxonomy" id="135666"/>
    <lineage>
        <taxon>Eukaryota</taxon>
        <taxon>Metazoa</taxon>
        <taxon>Ecdysozoa</taxon>
        <taxon>Arthropoda</taxon>
        <taxon>Hexapoda</taxon>
        <taxon>Insecta</taxon>
        <taxon>Pterygota</taxon>
        <taxon>Neoptera</taxon>
        <taxon>Endopterygota</taxon>
        <taxon>Hymenoptera</taxon>
        <taxon>Apocrita</taxon>
        <taxon>Aculeata</taxon>
        <taxon>Apoidea</taxon>
        <taxon>Anthophila</taxon>
        <taxon>Apidae</taxon>
        <taxon>Xylocopa</taxon>
        <taxon>Xylocopa</taxon>
    </lineage>
</organism>
<gene>
    <name evidence="4" type="ORF">XYLVIOL_LOCUS269</name>
</gene>
<dbReference type="Gene3D" id="3.40.50.300">
    <property type="entry name" value="P-loop containing nucleotide triphosphate hydrolases"/>
    <property type="match status" value="1"/>
</dbReference>
<dbReference type="PANTHER" id="PTHR16184:SF6">
    <property type="entry name" value="ELONGATOR COMPLEX PROTEIN 6"/>
    <property type="match status" value="1"/>
</dbReference>
<evidence type="ECO:0000313" key="5">
    <source>
        <dbReference type="Proteomes" id="UP001642520"/>
    </source>
</evidence>
<keyword evidence="5" id="KW-1185">Reference proteome</keyword>
<dbReference type="Pfam" id="PF09807">
    <property type="entry name" value="ELP6"/>
    <property type="match status" value="1"/>
</dbReference>
<dbReference type="InterPro" id="IPR027417">
    <property type="entry name" value="P-loop_NTPase"/>
</dbReference>
<comment type="caution">
    <text evidence="4">The sequence shown here is derived from an EMBL/GenBank/DDBJ whole genome shotgun (WGS) entry which is preliminary data.</text>
</comment>
<dbReference type="CDD" id="cd19495">
    <property type="entry name" value="Elp6"/>
    <property type="match status" value="1"/>
</dbReference>
<comment type="similarity">
    <text evidence="2">Belongs to the ELP6 family.</text>
</comment>
<dbReference type="InterPro" id="IPR018627">
    <property type="entry name" value="ELP6"/>
</dbReference>
<dbReference type="EMBL" id="CAXAJV020001280">
    <property type="protein sequence ID" value="CAL7933047.1"/>
    <property type="molecule type" value="Genomic_DNA"/>
</dbReference>
<evidence type="ECO:0000256" key="1">
    <source>
        <dbReference type="ARBA" id="ARBA00005043"/>
    </source>
</evidence>
<evidence type="ECO:0000313" key="4">
    <source>
        <dbReference type="EMBL" id="CAL7933047.1"/>
    </source>
</evidence>
<accession>A0ABP1MY36</accession>
<reference evidence="4 5" key="1">
    <citation type="submission" date="2024-08" db="EMBL/GenBank/DDBJ databases">
        <authorList>
            <person name="Will J Nash"/>
            <person name="Angela Man"/>
            <person name="Seanna McTaggart"/>
            <person name="Kendall Baker"/>
            <person name="Tom Barker"/>
            <person name="Leah Catchpole"/>
            <person name="Alex Durrant"/>
            <person name="Karim Gharbi"/>
            <person name="Naomi Irish"/>
            <person name="Gemy Kaithakottil"/>
            <person name="Debby Ku"/>
            <person name="Aaliyah Providence"/>
            <person name="Felix Shaw"/>
            <person name="David Swarbreck"/>
            <person name="Chris Watkins"/>
            <person name="Ann M. McCartney"/>
            <person name="Giulio Formenti"/>
            <person name="Alice Mouton"/>
            <person name="Noel Vella"/>
            <person name="Bjorn M von Reumont"/>
            <person name="Adriana Vella"/>
            <person name="Wilfried Haerty"/>
        </authorList>
    </citation>
    <scope>NUCLEOTIDE SEQUENCE [LARGE SCALE GENOMIC DNA]</scope>
</reference>
<evidence type="ECO:0000256" key="3">
    <source>
        <dbReference type="ARBA" id="ARBA00020263"/>
    </source>
</evidence>
<name>A0ABP1MY36_XYLVO</name>
<proteinExistence type="inferred from homology"/>
<protein>
    <recommendedName>
        <fullName evidence="3">Elongator complex protein 6</fullName>
    </recommendedName>
</protein>
<comment type="pathway">
    <text evidence="1">tRNA modification; 5-methoxycarbonylmethyl-2-thiouridine-tRNA biosynthesis.</text>
</comment>
<dbReference type="Proteomes" id="UP001642520">
    <property type="component" value="Unassembled WGS sequence"/>
</dbReference>
<evidence type="ECO:0000256" key="2">
    <source>
        <dbReference type="ARBA" id="ARBA00008837"/>
    </source>
</evidence>